<evidence type="ECO:0000313" key="2">
    <source>
        <dbReference type="Proteomes" id="UP000829517"/>
    </source>
</evidence>
<protein>
    <recommendedName>
        <fullName evidence="3">DUF115 domain-containing protein</fullName>
    </recommendedName>
</protein>
<reference evidence="1 2" key="1">
    <citation type="submission" date="2021-01" db="EMBL/GenBank/DDBJ databases">
        <title>Genome sequencing of Joostella atrarenae M1-2 (= KCTC 23194).</title>
        <authorList>
            <person name="Zakaria M.R."/>
            <person name="Lam M.Q."/>
            <person name="Chong C.S."/>
        </authorList>
    </citation>
    <scope>NUCLEOTIDE SEQUENCE [LARGE SCALE GENOMIC DNA]</scope>
    <source>
        <strain evidence="1 2">M1-2</strain>
    </source>
</reference>
<comment type="caution">
    <text evidence="1">The sequence shown here is derived from an EMBL/GenBank/DDBJ whole genome shotgun (WGS) entry which is preliminary data.</text>
</comment>
<sequence>QELISILSKGLEISKNNFDVHIGEMENILHFKKENELNDIEKQILKFHNEKRDKQKSKKANEIFDILDQELIEVHDFFNEILNYENALFEFIDANLFFDKL</sequence>
<feature type="non-terminal residue" evidence="1">
    <location>
        <position position="101"/>
    </location>
</feature>
<proteinExistence type="predicted"/>
<dbReference type="EMBL" id="JAETXX010000061">
    <property type="protein sequence ID" value="MCF8716530.1"/>
    <property type="molecule type" value="Genomic_DNA"/>
</dbReference>
<dbReference type="Proteomes" id="UP000829517">
    <property type="component" value="Unassembled WGS sequence"/>
</dbReference>
<keyword evidence="2" id="KW-1185">Reference proteome</keyword>
<feature type="non-terminal residue" evidence="1">
    <location>
        <position position="1"/>
    </location>
</feature>
<evidence type="ECO:0000313" key="1">
    <source>
        <dbReference type="EMBL" id="MCF8716530.1"/>
    </source>
</evidence>
<dbReference type="RefSeq" id="WP_236961113.1">
    <property type="nucleotide sequence ID" value="NZ_JAETXX010000061.1"/>
</dbReference>
<evidence type="ECO:0008006" key="3">
    <source>
        <dbReference type="Google" id="ProtNLM"/>
    </source>
</evidence>
<organism evidence="1 2">
    <name type="scientific">Joostella atrarenae</name>
    <dbReference type="NCBI Taxonomy" id="679257"/>
    <lineage>
        <taxon>Bacteria</taxon>
        <taxon>Pseudomonadati</taxon>
        <taxon>Bacteroidota</taxon>
        <taxon>Flavobacteriia</taxon>
        <taxon>Flavobacteriales</taxon>
        <taxon>Flavobacteriaceae</taxon>
        <taxon>Joostella</taxon>
    </lineage>
</organism>
<name>A0ABS9J7X5_9FLAO</name>
<accession>A0ABS9J7X5</accession>
<gene>
    <name evidence="1" type="ORF">JM658_17035</name>
</gene>